<sequence>MHTTTSLRSLAQSFPAQPSSSCKAINTQASIMSTTTAAPGNLVREGTLNALRALTSRGSTWPEPTLSVGRKIGKFGGKELCWEAVGPARESFVKISPRIKEHLENGVEAVSSWVTWSMYMIGKSPELACPTIVFCCEVPAHRKLVRDVIKDSGLLDKYPGIKTGHTSRPPDFNQLVQMADVGARPALDLVIKGLVVPDSNACGMELVIHAESQDFFASRAATVGGVVQLGERFFYLTAEHAFRVASQQDPYGESSYSDTDSDFSIDQDVISHGTDDDLELDCAAMSKVDICDDNDSLQGSEPFIVAPTLIEFRRQKQTVLRETVRLSSVSISSRADLATNLDYNLIEVSEASHQVPNSINHGGRTLTVRNIVVDGPKDVRILAITSRGILSGRLSGTSMYTSLPTANTYQEVYYVTLDCPLEIGDCGAWIIHASTGDLFGHIVAGSPETGAAMIIPAAFIFNDLEDRTQLRPRLPMATIQSSPEYMGDKEHQTKEKEYSLPPAQLTQYDIEWTKNTAAQFVDLMRQKHKQNIRNRVKKSAVVVQGASMAESPPSYDQSTKDATLRGRFRTRFPLIPEPPAEGDKDAQKFRNLLMSLSYVPLSYENDELLELARVTMPLEEISAKAALRVSTYEENSQGSSVENQPHWDLTDCSIIVMMNWFKHEYFTWVNNPPCSECQSATVPEGMGTPTPEESALGALRVELYRCSNLSCQSSERFPRYKDTRTLMQTRRGRVGEWVNCFGWGKALTYVIAFSVDGATDVTRRYLRAVSLFRERPRTRCSEEALVYILREITAMRRTSMEEDKVARLKEEDAREQRELAAYMVASITNEFVSSLGLDDVTQGDEKRRTEELADREYSQAREA</sequence>
<evidence type="ECO:0000256" key="4">
    <source>
        <dbReference type="SAM" id="MobiDB-lite"/>
    </source>
</evidence>
<evidence type="ECO:0000256" key="3">
    <source>
        <dbReference type="ARBA" id="ARBA00022833"/>
    </source>
</evidence>
<evidence type="ECO:0000313" key="5">
    <source>
        <dbReference type="EMBL" id="ATY59103.1"/>
    </source>
</evidence>
<dbReference type="GO" id="GO:0046872">
    <property type="term" value="F:metal ion binding"/>
    <property type="evidence" value="ECO:0007669"/>
    <property type="project" value="UniProtKB-KW"/>
</dbReference>
<dbReference type="Gene3D" id="2.20.25.10">
    <property type="match status" value="1"/>
</dbReference>
<dbReference type="InterPro" id="IPR050883">
    <property type="entry name" value="PNGase"/>
</dbReference>
<dbReference type="PANTHER" id="PTHR12143:SF19">
    <property type="entry name" value="PEPTIDE-N(4)-(N-ACETYL-BETA-GLUCOSAMINYL)ASPARAGINE AMIDASE"/>
    <property type="match status" value="1"/>
</dbReference>
<proteinExistence type="inferred from homology"/>
<feature type="compositionally biased region" description="Basic and acidic residues" evidence="4">
    <location>
        <begin position="843"/>
        <end position="863"/>
    </location>
</feature>
<dbReference type="EMBL" id="CP023322">
    <property type="protein sequence ID" value="ATY59103.1"/>
    <property type="molecule type" value="Genomic_DNA"/>
</dbReference>
<dbReference type="OrthoDB" id="409136at2759"/>
<evidence type="ECO:0000256" key="1">
    <source>
        <dbReference type="ARBA" id="ARBA00009390"/>
    </source>
</evidence>
<dbReference type="GO" id="GO:0005634">
    <property type="term" value="C:nucleus"/>
    <property type="evidence" value="ECO:0007669"/>
    <property type="project" value="TreeGrafter"/>
</dbReference>
<gene>
    <name evidence="5" type="ORF">A9K55_003299</name>
</gene>
<accession>A0A2H4S7L8</accession>
<evidence type="ECO:0000256" key="2">
    <source>
        <dbReference type="ARBA" id="ARBA00022723"/>
    </source>
</evidence>
<evidence type="ECO:0000313" key="6">
    <source>
        <dbReference type="Proteomes" id="UP000323067"/>
    </source>
</evidence>
<name>A0A2H4S7L8_CORMI</name>
<organism evidence="5 6">
    <name type="scientific">Cordyceps militaris</name>
    <name type="common">Caterpillar fungus</name>
    <name type="synonym">Clavaria militaris</name>
    <dbReference type="NCBI Taxonomy" id="73501"/>
    <lineage>
        <taxon>Eukaryota</taxon>
        <taxon>Fungi</taxon>
        <taxon>Dikarya</taxon>
        <taxon>Ascomycota</taxon>
        <taxon>Pezizomycotina</taxon>
        <taxon>Sordariomycetes</taxon>
        <taxon>Hypocreomycetidae</taxon>
        <taxon>Hypocreales</taxon>
        <taxon>Cordycipitaceae</taxon>
        <taxon>Cordyceps</taxon>
    </lineage>
</organism>
<dbReference type="Gene3D" id="3.10.620.30">
    <property type="match status" value="2"/>
</dbReference>
<dbReference type="Proteomes" id="UP000323067">
    <property type="component" value="Chromosome iv"/>
</dbReference>
<dbReference type="PANTHER" id="PTHR12143">
    <property type="entry name" value="PEPTIDE N-GLYCANASE PNGASE -RELATED"/>
    <property type="match status" value="1"/>
</dbReference>
<feature type="region of interest" description="Disordered" evidence="4">
    <location>
        <begin position="839"/>
        <end position="863"/>
    </location>
</feature>
<dbReference type="FunFam" id="2.20.25.10:FF:000011">
    <property type="entry name" value="peptide-N(4)-(N-acetyl-beta- glucosaminyl)asparagine amidase"/>
    <property type="match status" value="1"/>
</dbReference>
<dbReference type="AlphaFoldDB" id="A0A2H4S7L8"/>
<reference evidence="5 6" key="1">
    <citation type="journal article" date="2017" name="BMC Genomics">
        <title>Chromosome level assembly and secondary metabolite potential of the parasitic fungus Cordyceps militaris.</title>
        <authorList>
            <person name="Kramer G.J."/>
            <person name="Nodwell J.R."/>
        </authorList>
    </citation>
    <scope>NUCLEOTIDE SEQUENCE [LARGE SCALE GENOMIC DNA]</scope>
    <source>
        <strain evidence="5 6">ATCC 34164</strain>
    </source>
</reference>
<dbReference type="GO" id="GO:0006516">
    <property type="term" value="P:glycoprotein catabolic process"/>
    <property type="evidence" value="ECO:0007669"/>
    <property type="project" value="TreeGrafter"/>
</dbReference>
<dbReference type="VEuPathDB" id="FungiDB:A9K55_003299"/>
<dbReference type="InterPro" id="IPR038765">
    <property type="entry name" value="Papain-like_cys_pep_sf"/>
</dbReference>
<keyword evidence="3" id="KW-0862">Zinc</keyword>
<keyword evidence="2" id="KW-0479">Metal-binding</keyword>
<dbReference type="SUPFAM" id="SSF54001">
    <property type="entry name" value="Cysteine proteinases"/>
    <property type="match status" value="1"/>
</dbReference>
<dbReference type="VEuPathDB" id="FungiDB:CCM_05933"/>
<comment type="similarity">
    <text evidence="1">Belongs to the transglutaminase-like superfamily. PNGase family.</text>
</comment>
<dbReference type="GO" id="GO:0000224">
    <property type="term" value="F:peptide-N4-(N-acetyl-beta-glucosaminyl)asparagine amidase activity"/>
    <property type="evidence" value="ECO:0007669"/>
    <property type="project" value="TreeGrafter"/>
</dbReference>
<protein>
    <submittedName>
        <fullName evidence="5">Peptidase (PNG1)</fullName>
    </submittedName>
</protein>
<dbReference type="GO" id="GO:0005829">
    <property type="term" value="C:cytosol"/>
    <property type="evidence" value="ECO:0007669"/>
    <property type="project" value="TreeGrafter"/>
</dbReference>